<accession>A0ABT5Z978</accession>
<dbReference type="PANTHER" id="PTHR10443:SF12">
    <property type="entry name" value="DIPEPTIDASE"/>
    <property type="match status" value="1"/>
</dbReference>
<gene>
    <name evidence="2" type="ORF">P2L57_33115</name>
</gene>
<feature type="region of interest" description="Disordered" evidence="1">
    <location>
        <begin position="372"/>
        <end position="396"/>
    </location>
</feature>
<organism evidence="2 3">
    <name type="scientific">Streptantibioticus ferralitis</name>
    <dbReference type="NCBI Taxonomy" id="236510"/>
    <lineage>
        <taxon>Bacteria</taxon>
        <taxon>Bacillati</taxon>
        <taxon>Actinomycetota</taxon>
        <taxon>Actinomycetes</taxon>
        <taxon>Kitasatosporales</taxon>
        <taxon>Streptomycetaceae</taxon>
        <taxon>Streptantibioticus</taxon>
    </lineage>
</organism>
<evidence type="ECO:0000313" key="3">
    <source>
        <dbReference type="Proteomes" id="UP001220022"/>
    </source>
</evidence>
<dbReference type="InterPro" id="IPR032466">
    <property type="entry name" value="Metal_Hydrolase"/>
</dbReference>
<dbReference type="RefSeq" id="WP_275820924.1">
    <property type="nucleotide sequence ID" value="NZ_BAAANM010000021.1"/>
</dbReference>
<dbReference type="InterPro" id="IPR008257">
    <property type="entry name" value="Pept_M19"/>
</dbReference>
<dbReference type="SUPFAM" id="SSF51556">
    <property type="entry name" value="Metallo-dependent hydrolases"/>
    <property type="match status" value="1"/>
</dbReference>
<feature type="compositionally biased region" description="Basic and acidic residues" evidence="1">
    <location>
        <begin position="372"/>
        <end position="381"/>
    </location>
</feature>
<evidence type="ECO:0000256" key="1">
    <source>
        <dbReference type="SAM" id="MobiDB-lite"/>
    </source>
</evidence>
<name>A0ABT5Z978_9ACTN</name>
<dbReference type="EMBL" id="JARHTQ010000033">
    <property type="protein sequence ID" value="MDF2260378.1"/>
    <property type="molecule type" value="Genomic_DNA"/>
</dbReference>
<dbReference type="Pfam" id="PF01244">
    <property type="entry name" value="Peptidase_M19"/>
    <property type="match status" value="1"/>
</dbReference>
<dbReference type="PANTHER" id="PTHR10443">
    <property type="entry name" value="MICROSOMAL DIPEPTIDASE"/>
    <property type="match status" value="1"/>
</dbReference>
<dbReference type="Proteomes" id="UP001220022">
    <property type="component" value="Unassembled WGS sequence"/>
</dbReference>
<dbReference type="CDD" id="cd01301">
    <property type="entry name" value="rDP_like"/>
    <property type="match status" value="1"/>
</dbReference>
<dbReference type="Gene3D" id="3.20.20.140">
    <property type="entry name" value="Metal-dependent hydrolases"/>
    <property type="match status" value="1"/>
</dbReference>
<dbReference type="PROSITE" id="PS51365">
    <property type="entry name" value="RENAL_DIPEPTIDASE_2"/>
    <property type="match status" value="1"/>
</dbReference>
<comment type="caution">
    <text evidence="2">The sequence shown here is derived from an EMBL/GenBank/DDBJ whole genome shotgun (WGS) entry which is preliminary data.</text>
</comment>
<protein>
    <submittedName>
        <fullName evidence="2">Dipeptidase</fullName>
    </submittedName>
</protein>
<reference evidence="2 3" key="1">
    <citation type="submission" date="2023-03" db="EMBL/GenBank/DDBJ databases">
        <title>Draft genome sequence of type strain Streptomyces ferralitis JCM 14344.</title>
        <authorList>
            <person name="Klaysubun C."/>
            <person name="Duangmal K."/>
        </authorList>
    </citation>
    <scope>NUCLEOTIDE SEQUENCE [LARGE SCALE GENOMIC DNA]</scope>
    <source>
        <strain evidence="2 3">JCM 14344</strain>
    </source>
</reference>
<keyword evidence="3" id="KW-1185">Reference proteome</keyword>
<evidence type="ECO:0000313" key="2">
    <source>
        <dbReference type="EMBL" id="MDF2260378.1"/>
    </source>
</evidence>
<sequence length="396" mass="43450">MDPLARARELLAAHPVVDGHNDLPWALREQVRYDLDRLDIATDQRASLHTDIPRLRAGGVGAQFWSVYVRTDLTGDDAVSATLEQIDVVRQLTERYAADLRPAFTADDMETARAEERIASLMGAEGGHSINNSLATLRAFHALGVRYMTLTHNDNVPWADSATDEPRAGGLTRFGEEVVREMNRCGMLVDLSHVSADTMRDALRVTSAPVLFSHSSSRAVCDHPRNIPDDVLELLLSNGGVAMATFVPKFILTEAIEWTRGADENMRAHGLHPLDSTSEGMEVQRAYEARNPRPVATAATVADHLDHMRAVAGIDHIGIGGDFDGTAFVPKDLDDVAGYPNLIAELLRRGWSDADLAKLTWRNAVRVLRDAESVGRDERARRGPSNATIEQLDGAR</sequence>
<proteinExistence type="predicted"/>